<dbReference type="RefSeq" id="WP_271434918.1">
    <property type="nucleotide sequence ID" value="NZ_CP073355.1"/>
</dbReference>
<accession>A0AAX3BC70</accession>
<dbReference type="AlphaFoldDB" id="A0AAX3BC70"/>
<dbReference type="Pfam" id="PF16916">
    <property type="entry name" value="ZT_dimer"/>
    <property type="match status" value="1"/>
</dbReference>
<evidence type="ECO:0000313" key="10">
    <source>
        <dbReference type="EMBL" id="URA09784.1"/>
    </source>
</evidence>
<dbReference type="SUPFAM" id="SSF161111">
    <property type="entry name" value="Cation efflux protein transmembrane domain-like"/>
    <property type="match status" value="1"/>
</dbReference>
<feature type="domain" description="Cation efflux protein cytoplasmic" evidence="9">
    <location>
        <begin position="212"/>
        <end position="289"/>
    </location>
</feature>
<evidence type="ECO:0000256" key="2">
    <source>
        <dbReference type="ARBA" id="ARBA00008114"/>
    </source>
</evidence>
<comment type="subcellular location">
    <subcellularLocation>
        <location evidence="1">Membrane</location>
        <topology evidence="1">Multi-pass membrane protein</topology>
    </subcellularLocation>
</comment>
<evidence type="ECO:0000256" key="1">
    <source>
        <dbReference type="ARBA" id="ARBA00004141"/>
    </source>
</evidence>
<dbReference type="KEGG" id="taqu:KDW03_09895"/>
<dbReference type="NCBIfam" id="TIGR01297">
    <property type="entry name" value="CDF"/>
    <property type="match status" value="1"/>
</dbReference>
<evidence type="ECO:0000256" key="5">
    <source>
        <dbReference type="ARBA" id="ARBA00022989"/>
    </source>
</evidence>
<comment type="similarity">
    <text evidence="2">Belongs to the cation diffusion facilitator (CDF) transporter (TC 2.A.4) family.</text>
</comment>
<proteinExistence type="inferred from homology"/>
<dbReference type="EMBL" id="CP073355">
    <property type="protein sequence ID" value="URA09784.1"/>
    <property type="molecule type" value="Genomic_DNA"/>
</dbReference>
<dbReference type="InterPro" id="IPR027470">
    <property type="entry name" value="Cation_efflux_CTD"/>
</dbReference>
<evidence type="ECO:0000259" key="8">
    <source>
        <dbReference type="Pfam" id="PF01545"/>
    </source>
</evidence>
<dbReference type="InterPro" id="IPR058533">
    <property type="entry name" value="Cation_efflux_TM"/>
</dbReference>
<organism evidence="10 11">
    <name type="scientific">Thermospira aquatica</name>
    <dbReference type="NCBI Taxonomy" id="2828656"/>
    <lineage>
        <taxon>Bacteria</taxon>
        <taxon>Pseudomonadati</taxon>
        <taxon>Spirochaetota</taxon>
        <taxon>Spirochaetia</taxon>
        <taxon>Brevinematales</taxon>
        <taxon>Thermospiraceae</taxon>
        <taxon>Thermospira</taxon>
    </lineage>
</organism>
<evidence type="ECO:0000256" key="3">
    <source>
        <dbReference type="ARBA" id="ARBA00022448"/>
    </source>
</evidence>
<evidence type="ECO:0000256" key="7">
    <source>
        <dbReference type="SAM" id="Phobius"/>
    </source>
</evidence>
<dbReference type="Proteomes" id="UP001056539">
    <property type="component" value="Chromosome"/>
</dbReference>
<keyword evidence="3" id="KW-0813">Transport</keyword>
<dbReference type="SUPFAM" id="SSF160240">
    <property type="entry name" value="Cation efflux protein cytoplasmic domain-like"/>
    <property type="match status" value="1"/>
</dbReference>
<dbReference type="InterPro" id="IPR050291">
    <property type="entry name" value="CDF_Transporter"/>
</dbReference>
<feature type="transmembrane region" description="Helical" evidence="7">
    <location>
        <begin position="114"/>
        <end position="134"/>
    </location>
</feature>
<dbReference type="GO" id="GO:0016020">
    <property type="term" value="C:membrane"/>
    <property type="evidence" value="ECO:0007669"/>
    <property type="project" value="UniProtKB-SubCell"/>
</dbReference>
<evidence type="ECO:0000259" key="9">
    <source>
        <dbReference type="Pfam" id="PF16916"/>
    </source>
</evidence>
<keyword evidence="5 7" id="KW-1133">Transmembrane helix</keyword>
<dbReference type="InterPro" id="IPR036837">
    <property type="entry name" value="Cation_efflux_CTD_sf"/>
</dbReference>
<evidence type="ECO:0000313" key="11">
    <source>
        <dbReference type="Proteomes" id="UP001056539"/>
    </source>
</evidence>
<evidence type="ECO:0000256" key="6">
    <source>
        <dbReference type="ARBA" id="ARBA00023136"/>
    </source>
</evidence>
<dbReference type="GO" id="GO:0008324">
    <property type="term" value="F:monoatomic cation transmembrane transporter activity"/>
    <property type="evidence" value="ECO:0007669"/>
    <property type="project" value="InterPro"/>
</dbReference>
<keyword evidence="4 7" id="KW-0812">Transmembrane</keyword>
<dbReference type="Gene3D" id="1.20.1510.10">
    <property type="entry name" value="Cation efflux protein transmembrane domain"/>
    <property type="match status" value="1"/>
</dbReference>
<keyword evidence="6 7" id="KW-0472">Membrane</keyword>
<reference evidence="10" key="2">
    <citation type="submission" date="2022-06" db="EMBL/GenBank/DDBJ databases">
        <title>Thermospira aquatica gen. nov., sp. nov.</title>
        <authorList>
            <person name="Ben Ali Gam Z."/>
            <person name="Labat M."/>
        </authorList>
    </citation>
    <scope>NUCLEOTIDE SEQUENCE</scope>
    <source>
        <strain evidence="10">F1F22</strain>
    </source>
</reference>
<feature type="transmembrane region" description="Helical" evidence="7">
    <location>
        <begin position="12"/>
        <end position="32"/>
    </location>
</feature>
<keyword evidence="11" id="KW-1185">Reference proteome</keyword>
<dbReference type="FunFam" id="1.20.1510.10:FF:000006">
    <property type="entry name" value="Divalent cation efflux transporter"/>
    <property type="match status" value="1"/>
</dbReference>
<dbReference type="PANTHER" id="PTHR43840">
    <property type="entry name" value="MITOCHONDRIAL METAL TRANSPORTER 1-RELATED"/>
    <property type="match status" value="1"/>
</dbReference>
<dbReference type="Pfam" id="PF01545">
    <property type="entry name" value="Cation_efflux"/>
    <property type="match status" value="1"/>
</dbReference>
<dbReference type="InterPro" id="IPR002524">
    <property type="entry name" value="Cation_efflux"/>
</dbReference>
<gene>
    <name evidence="10" type="ORF">KDW03_09895</name>
</gene>
<dbReference type="PANTHER" id="PTHR43840:SF15">
    <property type="entry name" value="MITOCHONDRIAL METAL TRANSPORTER 1-RELATED"/>
    <property type="match status" value="1"/>
</dbReference>
<name>A0AAX3BC70_9SPIR</name>
<dbReference type="InterPro" id="IPR027469">
    <property type="entry name" value="Cation_efflux_TMD_sf"/>
</dbReference>
<evidence type="ECO:0000256" key="4">
    <source>
        <dbReference type="ARBA" id="ARBA00022692"/>
    </source>
</evidence>
<feature type="transmembrane region" description="Helical" evidence="7">
    <location>
        <begin position="80"/>
        <end position="102"/>
    </location>
</feature>
<feature type="domain" description="Cation efflux protein transmembrane" evidence="8">
    <location>
        <begin position="13"/>
        <end position="206"/>
    </location>
</feature>
<sequence>MGSSLQKSKQVTLIGLWVNIFLSLLKYIGGILGNSQTMIADATHSLSDLVTDVAVLFGINYWTKPPDTSHPYGHRRIETLVTALIALLLGLVGIGIGYEGLISLQKPDSTQVKSIAIVMAVISIFSKEILYRWTIAQGKKLGSPAIIANAWHHRSDALSSIPAFVAIGLSLIDKRLSYFDHIGAVVVSLFIIKTSWTLLQPVLEELSDRGASDTDVMMIVKIAESVEGVREVHAVRTRHHGNSMFVDLHVLVDGNLSVTEGHNIAGKVKHSLLEHGPSIQDVIIHIEPYETASRKSR</sequence>
<dbReference type="Gene3D" id="3.30.70.1350">
    <property type="entry name" value="Cation efflux protein, cytoplasmic domain"/>
    <property type="match status" value="1"/>
</dbReference>
<protein>
    <submittedName>
        <fullName evidence="10">Cation transporter</fullName>
    </submittedName>
</protein>
<reference evidence="10" key="1">
    <citation type="submission" date="2021-04" db="EMBL/GenBank/DDBJ databases">
        <authorList>
            <person name="Postec A."/>
        </authorList>
    </citation>
    <scope>NUCLEOTIDE SEQUENCE</scope>
    <source>
        <strain evidence="10">F1F22</strain>
    </source>
</reference>